<dbReference type="Gene3D" id="1.10.1740.10">
    <property type="match status" value="1"/>
</dbReference>
<dbReference type="InterPro" id="IPR013325">
    <property type="entry name" value="RNA_pol_sigma_r2"/>
</dbReference>
<feature type="domain" description="RNA polymerase sigma-70 region 2" evidence="5">
    <location>
        <begin position="9"/>
        <end position="74"/>
    </location>
</feature>
<dbReference type="InterPro" id="IPR039425">
    <property type="entry name" value="RNA_pol_sigma-70-like"/>
</dbReference>
<dbReference type="InterPro" id="IPR036388">
    <property type="entry name" value="WH-like_DNA-bd_sf"/>
</dbReference>
<evidence type="ECO:0000259" key="5">
    <source>
        <dbReference type="Pfam" id="PF04542"/>
    </source>
</evidence>
<comment type="caution">
    <text evidence="7">The sequence shown here is derived from an EMBL/GenBank/DDBJ whole genome shotgun (WGS) entry which is preliminary data.</text>
</comment>
<feature type="domain" description="RNA polymerase sigma factor 70 region 4 type 2" evidence="6">
    <location>
        <begin position="105"/>
        <end position="157"/>
    </location>
</feature>
<dbReference type="Gene3D" id="1.10.10.10">
    <property type="entry name" value="Winged helix-like DNA-binding domain superfamily/Winged helix DNA-binding domain"/>
    <property type="match status" value="1"/>
</dbReference>
<dbReference type="InterPro" id="IPR014284">
    <property type="entry name" value="RNA_pol_sigma-70_dom"/>
</dbReference>
<protein>
    <submittedName>
        <fullName evidence="7">Sigma-70 family RNA polymerase sigma factor</fullName>
    </submittedName>
</protein>
<dbReference type="NCBIfam" id="TIGR02937">
    <property type="entry name" value="sigma70-ECF"/>
    <property type="match status" value="1"/>
</dbReference>
<accession>A0ABN0TXT8</accession>
<dbReference type="NCBIfam" id="NF007232">
    <property type="entry name" value="PRK09651.1"/>
    <property type="match status" value="1"/>
</dbReference>
<keyword evidence="3" id="KW-0731">Sigma factor</keyword>
<dbReference type="Proteomes" id="UP001501476">
    <property type="component" value="Unassembled WGS sequence"/>
</dbReference>
<evidence type="ECO:0000313" key="7">
    <source>
        <dbReference type="EMBL" id="GAA0232759.1"/>
    </source>
</evidence>
<dbReference type="NCBIfam" id="NF009180">
    <property type="entry name" value="PRK12528.1"/>
    <property type="match status" value="1"/>
</dbReference>
<keyword evidence="2" id="KW-0805">Transcription regulation</keyword>
<dbReference type="EMBL" id="BAAADG010000018">
    <property type="protein sequence ID" value="GAA0232759.1"/>
    <property type="molecule type" value="Genomic_DNA"/>
</dbReference>
<dbReference type="SUPFAM" id="SSF88946">
    <property type="entry name" value="Sigma2 domain of RNA polymerase sigma factors"/>
    <property type="match status" value="1"/>
</dbReference>
<keyword evidence="4" id="KW-0804">Transcription</keyword>
<name>A0ABN0TXT8_9GAMM</name>
<organism evidence="7 8">
    <name type="scientific">Methylophaga marina</name>
    <dbReference type="NCBI Taxonomy" id="45495"/>
    <lineage>
        <taxon>Bacteria</taxon>
        <taxon>Pseudomonadati</taxon>
        <taxon>Pseudomonadota</taxon>
        <taxon>Gammaproteobacteria</taxon>
        <taxon>Thiotrichales</taxon>
        <taxon>Piscirickettsiaceae</taxon>
        <taxon>Methylophaga</taxon>
    </lineage>
</organism>
<evidence type="ECO:0000256" key="2">
    <source>
        <dbReference type="ARBA" id="ARBA00023015"/>
    </source>
</evidence>
<evidence type="ECO:0000256" key="3">
    <source>
        <dbReference type="ARBA" id="ARBA00023082"/>
    </source>
</evidence>
<comment type="similarity">
    <text evidence="1">Belongs to the sigma-70 factor family. ECF subfamily.</text>
</comment>
<dbReference type="RefSeq" id="WP_286303356.1">
    <property type="nucleotide sequence ID" value="NZ_AP027741.1"/>
</dbReference>
<evidence type="ECO:0000256" key="4">
    <source>
        <dbReference type="ARBA" id="ARBA00023163"/>
    </source>
</evidence>
<sequence>MSQHNIDTLYREHHSWLHRWLRGRLGCEHSAADIAHDTYLKVMLSNSLPTDDQPRRYLTRIAKSLMIDLFRRRQIEAAYLETIRHLPEQEIPSEETQHIVVETLLEIDQMLQALPTHVRQAFLMRKLDGLSYKEIATKMNVSVSSVEKYVAKALAACYLHSLKASS</sequence>
<dbReference type="InterPro" id="IPR013249">
    <property type="entry name" value="RNA_pol_sigma70_r4_t2"/>
</dbReference>
<gene>
    <name evidence="7" type="ORF">GCM10008964_25020</name>
</gene>
<proteinExistence type="inferred from homology"/>
<dbReference type="InterPro" id="IPR007627">
    <property type="entry name" value="RNA_pol_sigma70_r2"/>
</dbReference>
<evidence type="ECO:0000259" key="6">
    <source>
        <dbReference type="Pfam" id="PF08281"/>
    </source>
</evidence>
<dbReference type="Pfam" id="PF08281">
    <property type="entry name" value="Sigma70_r4_2"/>
    <property type="match status" value="1"/>
</dbReference>
<reference evidence="7 8" key="1">
    <citation type="journal article" date="2019" name="Int. J. Syst. Evol. Microbiol.">
        <title>The Global Catalogue of Microorganisms (GCM) 10K type strain sequencing project: providing services to taxonomists for standard genome sequencing and annotation.</title>
        <authorList>
            <consortium name="The Broad Institute Genomics Platform"/>
            <consortium name="The Broad Institute Genome Sequencing Center for Infectious Disease"/>
            <person name="Wu L."/>
            <person name="Ma J."/>
        </authorList>
    </citation>
    <scope>NUCLEOTIDE SEQUENCE [LARGE SCALE GENOMIC DNA]</scope>
    <source>
        <strain evidence="7 8">JCM 6886</strain>
    </source>
</reference>
<evidence type="ECO:0000256" key="1">
    <source>
        <dbReference type="ARBA" id="ARBA00010641"/>
    </source>
</evidence>
<dbReference type="CDD" id="cd06171">
    <property type="entry name" value="Sigma70_r4"/>
    <property type="match status" value="1"/>
</dbReference>
<evidence type="ECO:0000313" key="8">
    <source>
        <dbReference type="Proteomes" id="UP001501476"/>
    </source>
</evidence>
<dbReference type="Pfam" id="PF04542">
    <property type="entry name" value="Sigma70_r2"/>
    <property type="match status" value="1"/>
</dbReference>
<dbReference type="PANTHER" id="PTHR43133">
    <property type="entry name" value="RNA POLYMERASE ECF-TYPE SIGMA FACTO"/>
    <property type="match status" value="1"/>
</dbReference>
<dbReference type="InterPro" id="IPR013324">
    <property type="entry name" value="RNA_pol_sigma_r3/r4-like"/>
</dbReference>
<keyword evidence="8" id="KW-1185">Reference proteome</keyword>
<dbReference type="PANTHER" id="PTHR43133:SF63">
    <property type="entry name" value="RNA POLYMERASE SIGMA FACTOR FECI-RELATED"/>
    <property type="match status" value="1"/>
</dbReference>
<dbReference type="SUPFAM" id="SSF88659">
    <property type="entry name" value="Sigma3 and sigma4 domains of RNA polymerase sigma factors"/>
    <property type="match status" value="1"/>
</dbReference>